<keyword evidence="5" id="KW-0456">Lyase</keyword>
<evidence type="ECO:0000256" key="5">
    <source>
        <dbReference type="ARBA" id="ARBA00023239"/>
    </source>
</evidence>
<dbReference type="PATRIC" id="fig|1202540.3.peg.30"/>
<dbReference type="AlphaFoldDB" id="J3VQL3"/>
<dbReference type="Proteomes" id="UP000003935">
    <property type="component" value="Chromosome"/>
</dbReference>
<evidence type="ECO:0000256" key="4">
    <source>
        <dbReference type="ARBA" id="ARBA00023014"/>
    </source>
</evidence>
<dbReference type="InterPro" id="IPR042096">
    <property type="entry name" value="Dihydro-acid_dehy_C"/>
</dbReference>
<dbReference type="InterPro" id="IPR056740">
    <property type="entry name" value="ILV_EDD_C"/>
</dbReference>
<dbReference type="Pfam" id="PF24877">
    <property type="entry name" value="ILV_EDD_C"/>
    <property type="match status" value="1"/>
</dbReference>
<gene>
    <name evidence="8" type="primary">ilvD</name>
    <name evidence="8" type="ORF">A357_030</name>
</gene>
<sequence length="549" mass="59914">MKSKLITEWPNKAANRAMLRAIGYKNNDFNKFQVGIASTWSNITPCNNHINVLAKAVEYGVNSNLCKGIIFNTITVSDGISNGNLGMKYSLLSRDIISNSIEVVGKAQNIDGIISIGGCDKNIPGCIIGMCNLDIPSIFIYGGTILPGKNRTDIVSVFESLGKFYNKNISEKQLLNIEKYSIIGSGSCSGMYTANSMAIASECLGISLPNSSIQNAQSVNKIINCINSGNLIKILLNNNITIRKIINKESIVNSIKVISLLGGSTNCFIHLLAIAKCLKINLSLKDLQFETNNLPTISDLKPSGNFFISDLINTGGIQKFLKFLIDINLINGDLLTITGNTLKENLKFIKINYQSKILKNINNPIKKTNQIKILFGNLSINGCISKISGKEGEIFFGKTLVFNSEEESINYIYKKKIKNNTIIIIRYEGPKGGPGMREMLTPSSALIGVGVKNSVALITDGRFSGGSHGFVVGHVSPEAYVGGVISLINKNDLVVIDTINNFINLLLSKKELKKRLNSIKIVNKIVFGILNLYKKYSICSSKGALLDYE</sequence>
<evidence type="ECO:0000256" key="2">
    <source>
        <dbReference type="ARBA" id="ARBA00022723"/>
    </source>
</evidence>
<evidence type="ECO:0000313" key="8">
    <source>
        <dbReference type="EMBL" id="AFP84256.1"/>
    </source>
</evidence>
<dbReference type="HOGENOM" id="CLU_014271_4_1_6"/>
<proteinExistence type="inferred from homology"/>
<dbReference type="GO" id="GO:0009082">
    <property type="term" value="P:branched-chain amino acid biosynthetic process"/>
    <property type="evidence" value="ECO:0007669"/>
    <property type="project" value="TreeGrafter"/>
</dbReference>
<keyword evidence="4" id="KW-0411">Iron-sulfur</keyword>
<dbReference type="OrthoDB" id="9807077at2"/>
<dbReference type="InterPro" id="IPR050165">
    <property type="entry name" value="DHAD_IlvD/Edd"/>
</dbReference>
<dbReference type="PANTHER" id="PTHR21000:SF5">
    <property type="entry name" value="DIHYDROXY-ACID DEHYDRATASE, MITOCHONDRIAL"/>
    <property type="match status" value="1"/>
</dbReference>
<dbReference type="NCBIfam" id="NF002068">
    <property type="entry name" value="PRK00911.1"/>
    <property type="match status" value="1"/>
</dbReference>
<reference evidence="8 9" key="1">
    <citation type="journal article" date="2012" name="Mol. Biol. Evol.">
        <title>Genome reduction and co-evolution between the primary and secondary bacterial symbionts of psyllids.</title>
        <authorList>
            <person name="Sloan D.B."/>
            <person name="Moran N.A."/>
        </authorList>
    </citation>
    <scope>NUCLEOTIDE SEQUENCE [LARGE SCALE GENOMIC DNA]</scope>
    <source>
        <strain evidence="8 9">PC</strain>
    </source>
</reference>
<dbReference type="FunFam" id="3.50.30.80:FF:000001">
    <property type="entry name" value="Dihydroxy-acid dehydratase"/>
    <property type="match status" value="1"/>
</dbReference>
<dbReference type="PROSITE" id="PS00887">
    <property type="entry name" value="ILVD_EDD_2"/>
    <property type="match status" value="1"/>
</dbReference>
<dbReference type="Pfam" id="PF00920">
    <property type="entry name" value="ILVD_EDD_N"/>
    <property type="match status" value="1"/>
</dbReference>
<dbReference type="PANTHER" id="PTHR21000">
    <property type="entry name" value="DIHYDROXY-ACID DEHYDRATASE DAD"/>
    <property type="match status" value="1"/>
</dbReference>
<evidence type="ECO:0000259" key="7">
    <source>
        <dbReference type="Pfam" id="PF24877"/>
    </source>
</evidence>
<evidence type="ECO:0000256" key="1">
    <source>
        <dbReference type="ARBA" id="ARBA00006486"/>
    </source>
</evidence>
<dbReference type="GO" id="GO:0004160">
    <property type="term" value="F:dihydroxy-acid dehydratase activity"/>
    <property type="evidence" value="ECO:0007669"/>
    <property type="project" value="TreeGrafter"/>
</dbReference>
<protein>
    <submittedName>
        <fullName evidence="8">Dihydroxy-acid dehydratase</fullName>
    </submittedName>
</protein>
<dbReference type="SUPFAM" id="SSF143975">
    <property type="entry name" value="IlvD/EDD N-terminal domain-like"/>
    <property type="match status" value="1"/>
</dbReference>
<evidence type="ECO:0000313" key="9">
    <source>
        <dbReference type="Proteomes" id="UP000003935"/>
    </source>
</evidence>
<dbReference type="GO" id="GO:0046872">
    <property type="term" value="F:metal ion binding"/>
    <property type="evidence" value="ECO:0007669"/>
    <property type="project" value="UniProtKB-KW"/>
</dbReference>
<dbReference type="STRING" id="1202540.A357_030"/>
<keyword evidence="2" id="KW-0479">Metal-binding</keyword>
<organism evidence="8 9">
    <name type="scientific">Candidatus Carsonella ruddii PC isolate NHV</name>
    <dbReference type="NCBI Taxonomy" id="1202540"/>
    <lineage>
        <taxon>Bacteria</taxon>
        <taxon>Pseudomonadati</taxon>
        <taxon>Pseudomonadota</taxon>
        <taxon>Gammaproteobacteria</taxon>
        <taxon>Oceanospirillales</taxon>
        <taxon>Halomonadaceae</taxon>
        <taxon>Zymobacter group</taxon>
        <taxon>Candidatus Carsonella</taxon>
    </lineage>
</organism>
<dbReference type="KEGG" id="crv:A357_030"/>
<dbReference type="InterPro" id="IPR000581">
    <property type="entry name" value="ILV_EDD_N"/>
</dbReference>
<dbReference type="Gene3D" id="3.50.30.80">
    <property type="entry name" value="IlvD/EDD C-terminal domain-like"/>
    <property type="match status" value="1"/>
</dbReference>
<feature type="domain" description="Dihydroxy-acid/6-phosphogluconate dehydratase N-terminal" evidence="6">
    <location>
        <begin position="33"/>
        <end position="345"/>
    </location>
</feature>
<dbReference type="InterPro" id="IPR020558">
    <property type="entry name" value="DiOHA_6PGluconate_deHydtase_CS"/>
</dbReference>
<dbReference type="InterPro" id="IPR037237">
    <property type="entry name" value="IlvD/EDD_N"/>
</dbReference>
<dbReference type="PROSITE" id="PS00886">
    <property type="entry name" value="ILVD_EDD_1"/>
    <property type="match status" value="1"/>
</dbReference>
<keyword evidence="3" id="KW-0408">Iron</keyword>
<evidence type="ECO:0000256" key="3">
    <source>
        <dbReference type="ARBA" id="ARBA00023004"/>
    </source>
</evidence>
<dbReference type="EMBL" id="CP003545">
    <property type="protein sequence ID" value="AFP84256.1"/>
    <property type="molecule type" value="Genomic_DNA"/>
</dbReference>
<evidence type="ECO:0000259" key="6">
    <source>
        <dbReference type="Pfam" id="PF00920"/>
    </source>
</evidence>
<name>J3VQL3_CARRU</name>
<comment type="similarity">
    <text evidence="1">Belongs to the IlvD/Edd family.</text>
</comment>
<dbReference type="GO" id="GO:0051536">
    <property type="term" value="F:iron-sulfur cluster binding"/>
    <property type="evidence" value="ECO:0007669"/>
    <property type="project" value="UniProtKB-KW"/>
</dbReference>
<dbReference type="SUPFAM" id="SSF52016">
    <property type="entry name" value="LeuD/IlvD-like"/>
    <property type="match status" value="1"/>
</dbReference>
<feature type="domain" description="Dihydroxy-acid/6-phosphogluconate dehydratase C-terminal" evidence="7">
    <location>
        <begin position="356"/>
        <end position="544"/>
    </location>
</feature>
<dbReference type="RefSeq" id="WP_014887555.1">
    <property type="nucleotide sequence ID" value="NC_018418.1"/>
</dbReference>
<accession>J3VQL3</accession>